<proteinExistence type="predicted"/>
<dbReference type="RefSeq" id="WP_321547786.1">
    <property type="nucleotide sequence ID" value="NZ_JAXIVS010000007.1"/>
</dbReference>
<sequence length="226" mass="25246">MGPMLPLAGALVLASSPVQPCYTPSDQTAGWKRVELLDEAPALAAPRWVEQFRAGERAQLTEVDPPNTYLGATERNMGRMRYTFRVPMDASRMEVDFLSSLDGAKVDVTAYVGARAYPLLSERRQHGPNLSIDWIMAGVDTVTVEVHHHLRHRPVVRHWRVVRQVVPSQEVSIPTAFQAPRALYFLHPGGQHIELCNTPHQLMHLSRLPQGAPVDVTLRRARSEGP</sequence>
<organism evidence="1 2">
    <name type="scientific">Hyalangium rubrum</name>
    <dbReference type="NCBI Taxonomy" id="3103134"/>
    <lineage>
        <taxon>Bacteria</taxon>
        <taxon>Pseudomonadati</taxon>
        <taxon>Myxococcota</taxon>
        <taxon>Myxococcia</taxon>
        <taxon>Myxococcales</taxon>
        <taxon>Cystobacterineae</taxon>
        <taxon>Archangiaceae</taxon>
        <taxon>Hyalangium</taxon>
    </lineage>
</organism>
<accession>A0ABU5H6U4</accession>
<evidence type="ECO:0000313" key="2">
    <source>
        <dbReference type="Proteomes" id="UP001291309"/>
    </source>
</evidence>
<reference evidence="1 2" key="1">
    <citation type="submission" date="2023-12" db="EMBL/GenBank/DDBJ databases">
        <title>the genome sequence of Hyalangium sp. s54d21.</title>
        <authorList>
            <person name="Zhang X."/>
        </authorList>
    </citation>
    <scope>NUCLEOTIDE SEQUENCE [LARGE SCALE GENOMIC DNA]</scope>
    <source>
        <strain evidence="2">s54d21</strain>
    </source>
</reference>
<evidence type="ECO:0008006" key="3">
    <source>
        <dbReference type="Google" id="ProtNLM"/>
    </source>
</evidence>
<comment type="caution">
    <text evidence="1">The sequence shown here is derived from an EMBL/GenBank/DDBJ whole genome shotgun (WGS) entry which is preliminary data.</text>
</comment>
<protein>
    <recommendedName>
        <fullName evidence="3">Lipoprotein</fullName>
    </recommendedName>
</protein>
<keyword evidence="2" id="KW-1185">Reference proteome</keyword>
<gene>
    <name evidence="1" type="ORF">SYV04_21815</name>
</gene>
<name>A0ABU5H6U4_9BACT</name>
<dbReference type="Proteomes" id="UP001291309">
    <property type="component" value="Unassembled WGS sequence"/>
</dbReference>
<evidence type="ECO:0000313" key="1">
    <source>
        <dbReference type="EMBL" id="MDY7229065.1"/>
    </source>
</evidence>
<dbReference type="EMBL" id="JAXIVS010000007">
    <property type="protein sequence ID" value="MDY7229065.1"/>
    <property type="molecule type" value="Genomic_DNA"/>
</dbReference>